<proteinExistence type="predicted"/>
<name>A0A5D3DLR3_CUCMM</name>
<dbReference type="EMBL" id="SSTD01003948">
    <property type="protein sequence ID" value="TYK24210.1"/>
    <property type="molecule type" value="Genomic_DNA"/>
</dbReference>
<evidence type="ECO:0000256" key="1">
    <source>
        <dbReference type="SAM" id="Coils"/>
    </source>
</evidence>
<reference evidence="2 3" key="1">
    <citation type="submission" date="2019-08" db="EMBL/GenBank/DDBJ databases">
        <title>Draft genome sequences of two oriental melons (Cucumis melo L. var makuwa).</title>
        <authorList>
            <person name="Kwon S.-Y."/>
        </authorList>
    </citation>
    <scope>NUCLEOTIDE SEQUENCE [LARGE SCALE GENOMIC DNA]</scope>
    <source>
        <strain evidence="3">cv. Chang Bougi</strain>
        <tissue evidence="2">Leaf</tissue>
    </source>
</reference>
<gene>
    <name evidence="2" type="ORF">E5676_scaffold27G00110</name>
</gene>
<organism evidence="2 3">
    <name type="scientific">Cucumis melo var. makuwa</name>
    <name type="common">Oriental melon</name>
    <dbReference type="NCBI Taxonomy" id="1194695"/>
    <lineage>
        <taxon>Eukaryota</taxon>
        <taxon>Viridiplantae</taxon>
        <taxon>Streptophyta</taxon>
        <taxon>Embryophyta</taxon>
        <taxon>Tracheophyta</taxon>
        <taxon>Spermatophyta</taxon>
        <taxon>Magnoliopsida</taxon>
        <taxon>eudicotyledons</taxon>
        <taxon>Gunneridae</taxon>
        <taxon>Pentapetalae</taxon>
        <taxon>rosids</taxon>
        <taxon>fabids</taxon>
        <taxon>Cucurbitales</taxon>
        <taxon>Cucurbitaceae</taxon>
        <taxon>Benincaseae</taxon>
        <taxon>Cucumis</taxon>
    </lineage>
</organism>
<evidence type="ECO:0000313" key="2">
    <source>
        <dbReference type="EMBL" id="TYK24210.1"/>
    </source>
</evidence>
<feature type="coiled-coil region" evidence="1">
    <location>
        <begin position="128"/>
        <end position="155"/>
    </location>
</feature>
<dbReference type="Proteomes" id="UP000321947">
    <property type="component" value="Unassembled WGS sequence"/>
</dbReference>
<comment type="caution">
    <text evidence="2">The sequence shown here is derived from an EMBL/GenBank/DDBJ whole genome shotgun (WGS) entry which is preliminary data.</text>
</comment>
<protein>
    <submittedName>
        <fullName evidence="2">CACTA en-spm transposon protein</fullName>
    </submittedName>
</protein>
<sequence length="170" mass="19271">MTSTNYWNIPHCTEWCIMESQLALEEEEMEEGASQPSVTTTPSRRVQSRLLELKLYIAANRRILMIIAPNAEKHISPYIICFSQAIGKCYSKGVSWGPKPKARKTASVNSSMTLCSQSIVELQLRAPLDQAMQQIEEQTRNHDALASEVERMRKLIEDMSRVLQGPPHDP</sequence>
<dbReference type="AlphaFoldDB" id="A0A5D3DLR3"/>
<evidence type="ECO:0000313" key="3">
    <source>
        <dbReference type="Proteomes" id="UP000321947"/>
    </source>
</evidence>
<keyword evidence="1" id="KW-0175">Coiled coil</keyword>
<accession>A0A5D3DLR3</accession>